<gene>
    <name evidence="1" type="ORF">GLOIN_2v1826118</name>
</gene>
<dbReference type="Gene3D" id="1.10.510.10">
    <property type="entry name" value="Transferase(Phosphotransferase) domain 1"/>
    <property type="match status" value="1"/>
</dbReference>
<keyword evidence="2" id="KW-1185">Reference proteome</keyword>
<dbReference type="EMBL" id="AUPC02000073">
    <property type="protein sequence ID" value="POG74264.1"/>
    <property type="molecule type" value="Genomic_DNA"/>
</dbReference>
<evidence type="ECO:0008006" key="3">
    <source>
        <dbReference type="Google" id="ProtNLM"/>
    </source>
</evidence>
<reference evidence="1 2" key="1">
    <citation type="journal article" date="2013" name="Proc. Natl. Acad. Sci. U.S.A.">
        <title>Genome of an arbuscular mycorrhizal fungus provides insight into the oldest plant symbiosis.</title>
        <authorList>
            <person name="Tisserant E."/>
            <person name="Malbreil M."/>
            <person name="Kuo A."/>
            <person name="Kohler A."/>
            <person name="Symeonidi A."/>
            <person name="Balestrini R."/>
            <person name="Charron P."/>
            <person name="Duensing N."/>
            <person name="Frei Dit Frey N."/>
            <person name="Gianinazzi-Pearson V."/>
            <person name="Gilbert L.B."/>
            <person name="Handa Y."/>
            <person name="Herr J.R."/>
            <person name="Hijri M."/>
            <person name="Koul R."/>
            <person name="Kawaguchi M."/>
            <person name="Krajinski F."/>
            <person name="Lammers P.J."/>
            <person name="Masclaux F.G."/>
            <person name="Murat C."/>
            <person name="Morin E."/>
            <person name="Ndikumana S."/>
            <person name="Pagni M."/>
            <person name="Petitpierre D."/>
            <person name="Requena N."/>
            <person name="Rosikiewicz P."/>
            <person name="Riley R."/>
            <person name="Saito K."/>
            <person name="San Clemente H."/>
            <person name="Shapiro H."/>
            <person name="van Tuinen D."/>
            <person name="Becard G."/>
            <person name="Bonfante P."/>
            <person name="Paszkowski U."/>
            <person name="Shachar-Hill Y.Y."/>
            <person name="Tuskan G.A."/>
            <person name="Young P.W."/>
            <person name="Sanders I.R."/>
            <person name="Henrissat B."/>
            <person name="Rensing S.A."/>
            <person name="Grigoriev I.V."/>
            <person name="Corradi N."/>
            <person name="Roux C."/>
            <person name="Martin F."/>
        </authorList>
    </citation>
    <scope>NUCLEOTIDE SEQUENCE [LARGE SCALE GENOMIC DNA]</scope>
    <source>
        <strain evidence="1 2">DAOM 197198</strain>
    </source>
</reference>
<dbReference type="SUPFAM" id="SSF56112">
    <property type="entry name" value="Protein kinase-like (PK-like)"/>
    <property type="match status" value="2"/>
</dbReference>
<sequence>MSEMNEWSKWLDEAVTKKHIKHYEYEYFKNIQVIGFVSFGKVYRAKWKNSYQYFALKSLHNIDEDAIKELVHERIEASTKKKKELFGVVSMDPKKFGNKSFSLNKKSDIYGESYDGCLAVQIMQGLTIPDTPIEYVKLYTECWDDNPNNRPSIQEAVERLNTISSLTNIPIYQQNENIDKITDKKKKI</sequence>
<dbReference type="Gene3D" id="3.30.200.20">
    <property type="entry name" value="Phosphorylase Kinase, domain 1"/>
    <property type="match status" value="1"/>
</dbReference>
<accession>A0A2P4Q9E5</accession>
<protein>
    <recommendedName>
        <fullName evidence="3">Serine-threonine/tyrosine-protein kinase catalytic domain-containing protein</fullName>
    </recommendedName>
</protein>
<name>A0A2P4Q9E5_RHIID</name>
<reference evidence="1 2" key="2">
    <citation type="journal article" date="2018" name="New Phytol.">
        <title>High intraspecific genome diversity in the model arbuscular mycorrhizal symbiont Rhizophagus irregularis.</title>
        <authorList>
            <person name="Chen E.C.H."/>
            <person name="Morin E."/>
            <person name="Beaudet D."/>
            <person name="Noel J."/>
            <person name="Yildirir G."/>
            <person name="Ndikumana S."/>
            <person name="Charron P."/>
            <person name="St-Onge C."/>
            <person name="Giorgi J."/>
            <person name="Kruger M."/>
            <person name="Marton T."/>
            <person name="Ropars J."/>
            <person name="Grigoriev I.V."/>
            <person name="Hainaut M."/>
            <person name="Henrissat B."/>
            <person name="Roux C."/>
            <person name="Martin F."/>
            <person name="Corradi N."/>
        </authorList>
    </citation>
    <scope>NUCLEOTIDE SEQUENCE [LARGE SCALE GENOMIC DNA]</scope>
    <source>
        <strain evidence="1 2">DAOM 197198</strain>
    </source>
</reference>
<proteinExistence type="predicted"/>
<dbReference type="InterPro" id="IPR011009">
    <property type="entry name" value="Kinase-like_dom_sf"/>
</dbReference>
<dbReference type="Proteomes" id="UP000018888">
    <property type="component" value="Unassembled WGS sequence"/>
</dbReference>
<organism evidence="1 2">
    <name type="scientific">Rhizophagus irregularis (strain DAOM 181602 / DAOM 197198 / MUCL 43194)</name>
    <name type="common">Arbuscular mycorrhizal fungus</name>
    <name type="synonym">Glomus intraradices</name>
    <dbReference type="NCBI Taxonomy" id="747089"/>
    <lineage>
        <taxon>Eukaryota</taxon>
        <taxon>Fungi</taxon>
        <taxon>Fungi incertae sedis</taxon>
        <taxon>Mucoromycota</taxon>
        <taxon>Glomeromycotina</taxon>
        <taxon>Glomeromycetes</taxon>
        <taxon>Glomerales</taxon>
        <taxon>Glomeraceae</taxon>
        <taxon>Rhizophagus</taxon>
    </lineage>
</organism>
<evidence type="ECO:0000313" key="1">
    <source>
        <dbReference type="EMBL" id="POG74264.1"/>
    </source>
</evidence>
<evidence type="ECO:0000313" key="2">
    <source>
        <dbReference type="Proteomes" id="UP000018888"/>
    </source>
</evidence>
<dbReference type="AlphaFoldDB" id="A0A2P4Q9E5"/>
<comment type="caution">
    <text evidence="1">The sequence shown here is derived from an EMBL/GenBank/DDBJ whole genome shotgun (WGS) entry which is preliminary data.</text>
</comment>